<dbReference type="PROSITE" id="PS00086">
    <property type="entry name" value="CYTOCHROME_P450"/>
    <property type="match status" value="1"/>
</dbReference>
<dbReference type="InterPro" id="IPR017972">
    <property type="entry name" value="Cyt_P450_CS"/>
</dbReference>
<evidence type="ECO:0000313" key="9">
    <source>
        <dbReference type="Proteomes" id="UP001237642"/>
    </source>
</evidence>
<name>A0AAD8MLA2_9APIA</name>
<dbReference type="GO" id="GO:0005506">
    <property type="term" value="F:iron ion binding"/>
    <property type="evidence" value="ECO:0007669"/>
    <property type="project" value="InterPro"/>
</dbReference>
<keyword evidence="4 7" id="KW-0560">Oxidoreductase</keyword>
<evidence type="ECO:0000313" key="8">
    <source>
        <dbReference type="EMBL" id="KAK1376278.1"/>
    </source>
</evidence>
<dbReference type="PANTHER" id="PTHR24296">
    <property type="entry name" value="CYTOCHROME P450"/>
    <property type="match status" value="1"/>
</dbReference>
<evidence type="ECO:0000256" key="2">
    <source>
        <dbReference type="ARBA" id="ARBA00010617"/>
    </source>
</evidence>
<reference evidence="8" key="2">
    <citation type="submission" date="2023-05" db="EMBL/GenBank/DDBJ databases">
        <authorList>
            <person name="Schelkunov M.I."/>
        </authorList>
    </citation>
    <scope>NUCLEOTIDE SEQUENCE</scope>
    <source>
        <strain evidence="8">Hsosn_3</strain>
        <tissue evidence="8">Leaf</tissue>
    </source>
</reference>
<comment type="cofactor">
    <cofactor evidence="1 6">
        <name>heme</name>
        <dbReference type="ChEBI" id="CHEBI:30413"/>
    </cofactor>
</comment>
<feature type="binding site" description="axial binding residue" evidence="6">
    <location>
        <position position="450"/>
    </location>
    <ligand>
        <name>heme</name>
        <dbReference type="ChEBI" id="CHEBI:30413"/>
    </ligand>
    <ligandPart>
        <name>Fe</name>
        <dbReference type="ChEBI" id="CHEBI:18248"/>
    </ligandPart>
</feature>
<reference evidence="8" key="1">
    <citation type="submission" date="2023-02" db="EMBL/GenBank/DDBJ databases">
        <title>Genome of toxic invasive species Heracleum sosnowskyi carries increased number of genes despite the absence of recent whole-genome duplications.</title>
        <authorList>
            <person name="Schelkunov M."/>
            <person name="Shtratnikova V."/>
            <person name="Makarenko M."/>
            <person name="Klepikova A."/>
            <person name="Omelchenko D."/>
            <person name="Novikova G."/>
            <person name="Obukhova E."/>
            <person name="Bogdanov V."/>
            <person name="Penin A."/>
            <person name="Logacheva M."/>
        </authorList>
    </citation>
    <scope>NUCLEOTIDE SEQUENCE</scope>
    <source>
        <strain evidence="8">Hsosn_3</strain>
        <tissue evidence="8">Leaf</tissue>
    </source>
</reference>
<keyword evidence="3 6" id="KW-0479">Metal-binding</keyword>
<gene>
    <name evidence="8" type="ORF">POM88_032471</name>
</gene>
<dbReference type="GO" id="GO:0016705">
    <property type="term" value="F:oxidoreductase activity, acting on paired donors, with incorporation or reduction of molecular oxygen"/>
    <property type="evidence" value="ECO:0007669"/>
    <property type="project" value="InterPro"/>
</dbReference>
<dbReference type="InterPro" id="IPR001128">
    <property type="entry name" value="Cyt_P450"/>
</dbReference>
<evidence type="ECO:0000256" key="3">
    <source>
        <dbReference type="ARBA" id="ARBA00022723"/>
    </source>
</evidence>
<sequence length="505" mass="58284">MEFPYAIFTFLATVLLLLLVCFLALQVKFVTGKSIKDTKYPPVAGTVLGLLFNFNTLFEYLTEVAEKHPTFRLLAQDQSEIFTTDARNVEHILKSSFDKYTKGQYLQEKTKDLFGQGIFVVDGVNWRQQRKLASFEFSTRILRDFSCNIFRKNAVKLIRNVSQLSMANDIIDIQEMLMKYSLDSIFKVGFGADLNCMEGSNSVGSTFIKAFDDATSLVYWRYIDPTWKVQRLLSIGFEASLAKNVKFVHKFVQEVITKKKEQMEMQQNNDKEDILSRFLIESKKDPDKMNDQYLQDIILSFVLAGKDTTANTLSWFFYLLCKNPQVQERIVQEIRETIQGNSIDEFLENVTDEAFEKMHYLHAALSETLRLYPAVPLDGRCAEADDILPDGYKVKKGDNVYYIAYAMGRMANIWGDDAKDFKPERWLNNGSFQPESPFKFIAFHAGPRICLGKDFAYRQMKIVSIGLLRYFRFKLADEKRAVMYQPMFTLHVKGGLHLLAISRPD</sequence>
<dbReference type="GO" id="GO:0009805">
    <property type="term" value="P:coumarin biosynthetic process"/>
    <property type="evidence" value="ECO:0007669"/>
    <property type="project" value="UniProtKB-ARBA"/>
</dbReference>
<dbReference type="GO" id="GO:0004497">
    <property type="term" value="F:monooxygenase activity"/>
    <property type="evidence" value="ECO:0007669"/>
    <property type="project" value="UniProtKB-KW"/>
</dbReference>
<organism evidence="8 9">
    <name type="scientific">Heracleum sosnowskyi</name>
    <dbReference type="NCBI Taxonomy" id="360622"/>
    <lineage>
        <taxon>Eukaryota</taxon>
        <taxon>Viridiplantae</taxon>
        <taxon>Streptophyta</taxon>
        <taxon>Embryophyta</taxon>
        <taxon>Tracheophyta</taxon>
        <taxon>Spermatophyta</taxon>
        <taxon>Magnoliopsida</taxon>
        <taxon>eudicotyledons</taxon>
        <taxon>Gunneridae</taxon>
        <taxon>Pentapetalae</taxon>
        <taxon>asterids</taxon>
        <taxon>campanulids</taxon>
        <taxon>Apiales</taxon>
        <taxon>Apiaceae</taxon>
        <taxon>Apioideae</taxon>
        <taxon>apioid superclade</taxon>
        <taxon>Tordylieae</taxon>
        <taxon>Tordyliinae</taxon>
        <taxon>Heracleum</taxon>
    </lineage>
</organism>
<evidence type="ECO:0000256" key="1">
    <source>
        <dbReference type="ARBA" id="ARBA00001971"/>
    </source>
</evidence>
<dbReference type="PRINTS" id="PR00463">
    <property type="entry name" value="EP450I"/>
</dbReference>
<keyword evidence="6 7" id="KW-0349">Heme</keyword>
<dbReference type="PRINTS" id="PR00385">
    <property type="entry name" value="P450"/>
</dbReference>
<dbReference type="GO" id="GO:0006629">
    <property type="term" value="P:lipid metabolic process"/>
    <property type="evidence" value="ECO:0007669"/>
    <property type="project" value="UniProtKB-ARBA"/>
</dbReference>
<keyword evidence="7" id="KW-0503">Monooxygenase</keyword>
<dbReference type="CDD" id="cd11064">
    <property type="entry name" value="CYP86A"/>
    <property type="match status" value="1"/>
</dbReference>
<dbReference type="InterPro" id="IPR036396">
    <property type="entry name" value="Cyt_P450_sf"/>
</dbReference>
<dbReference type="AlphaFoldDB" id="A0AAD8MLA2"/>
<dbReference type="InterPro" id="IPR002401">
    <property type="entry name" value="Cyt_P450_E_grp-I"/>
</dbReference>
<dbReference type="Pfam" id="PF00067">
    <property type="entry name" value="p450"/>
    <property type="match status" value="1"/>
</dbReference>
<accession>A0AAD8MLA2</accession>
<dbReference type="EMBL" id="JAUIZM010000007">
    <property type="protein sequence ID" value="KAK1376278.1"/>
    <property type="molecule type" value="Genomic_DNA"/>
</dbReference>
<dbReference type="Proteomes" id="UP001237642">
    <property type="component" value="Unassembled WGS sequence"/>
</dbReference>
<dbReference type="Gene3D" id="1.10.630.10">
    <property type="entry name" value="Cytochrome P450"/>
    <property type="match status" value="1"/>
</dbReference>
<dbReference type="GO" id="GO:0020037">
    <property type="term" value="F:heme binding"/>
    <property type="evidence" value="ECO:0007669"/>
    <property type="project" value="InterPro"/>
</dbReference>
<protein>
    <submittedName>
        <fullName evidence="8">Cytochrome P450, E-class, group I</fullName>
    </submittedName>
</protein>
<keyword evidence="9" id="KW-1185">Reference proteome</keyword>
<comment type="caution">
    <text evidence="8">The sequence shown here is derived from an EMBL/GenBank/DDBJ whole genome shotgun (WGS) entry which is preliminary data.</text>
</comment>
<keyword evidence="5 6" id="KW-0408">Iron</keyword>
<comment type="similarity">
    <text evidence="2 7">Belongs to the cytochrome P450 family.</text>
</comment>
<dbReference type="SUPFAM" id="SSF48264">
    <property type="entry name" value="Cytochrome P450"/>
    <property type="match status" value="1"/>
</dbReference>
<evidence type="ECO:0000256" key="5">
    <source>
        <dbReference type="ARBA" id="ARBA00023004"/>
    </source>
</evidence>
<evidence type="ECO:0000256" key="4">
    <source>
        <dbReference type="ARBA" id="ARBA00023002"/>
    </source>
</evidence>
<evidence type="ECO:0000256" key="7">
    <source>
        <dbReference type="RuleBase" id="RU000461"/>
    </source>
</evidence>
<evidence type="ECO:0000256" key="6">
    <source>
        <dbReference type="PIRSR" id="PIRSR602401-1"/>
    </source>
</evidence>
<proteinExistence type="inferred from homology"/>